<dbReference type="FunFam" id="3.40.50.300:FF:000040">
    <property type="entry name" value="GTPase Der"/>
    <property type="match status" value="1"/>
</dbReference>
<evidence type="ECO:0000313" key="12">
    <source>
        <dbReference type="EMBL" id="PPI87360.1"/>
    </source>
</evidence>
<feature type="binding site" evidence="8">
    <location>
        <begin position="59"/>
        <end position="63"/>
    </location>
    <ligand>
        <name>GTP</name>
        <dbReference type="ChEBI" id="CHEBI:37565"/>
        <label>1</label>
    </ligand>
</feature>
<dbReference type="Gene3D" id="3.40.50.300">
    <property type="entry name" value="P-loop containing nucleotide triphosphate hydrolases"/>
    <property type="match status" value="2"/>
</dbReference>
<evidence type="ECO:0000256" key="4">
    <source>
        <dbReference type="ARBA" id="ARBA00022737"/>
    </source>
</evidence>
<evidence type="ECO:0000256" key="5">
    <source>
        <dbReference type="ARBA" id="ARBA00022741"/>
    </source>
</evidence>
<comment type="caution">
    <text evidence="12">The sequence shown here is derived from an EMBL/GenBank/DDBJ whole genome shotgun (WGS) entry which is preliminary data.</text>
</comment>
<keyword evidence="3 8" id="KW-0690">Ribosome biogenesis</keyword>
<evidence type="ECO:0000256" key="9">
    <source>
        <dbReference type="PROSITE-ProRule" id="PRU01049"/>
    </source>
</evidence>
<evidence type="ECO:0000256" key="10">
    <source>
        <dbReference type="RuleBase" id="RU004481"/>
    </source>
</evidence>
<dbReference type="AlphaFoldDB" id="A0A2P5SYI9"/>
<gene>
    <name evidence="8 12" type="primary">der</name>
    <name evidence="12" type="ORF">CRV11_00250</name>
</gene>
<reference evidence="12 13" key="1">
    <citation type="journal article" date="2018" name="Genome Biol. Evol.">
        <title>Cladogenesis and Genomic Streamlining in Extracellular Endosymbionts of Tropical Stink Bugs.</title>
        <authorList>
            <person name="Otero-Bravo A."/>
            <person name="Goffredi S."/>
            <person name="Sabree Z.L."/>
        </authorList>
    </citation>
    <scope>NUCLEOTIDE SEQUENCE [LARGE SCALE GENOMIC DNA]</scope>
    <source>
        <strain evidence="12 13">SoET</strain>
    </source>
</reference>
<evidence type="ECO:0000256" key="6">
    <source>
        <dbReference type="ARBA" id="ARBA00023134"/>
    </source>
</evidence>
<dbReference type="NCBIfam" id="TIGR00231">
    <property type="entry name" value="small_GTP"/>
    <property type="match status" value="2"/>
</dbReference>
<dbReference type="SUPFAM" id="SSF52540">
    <property type="entry name" value="P-loop containing nucleoside triphosphate hydrolases"/>
    <property type="match status" value="2"/>
</dbReference>
<dbReference type="PANTHER" id="PTHR43834:SF6">
    <property type="entry name" value="GTPASE DER"/>
    <property type="match status" value="1"/>
</dbReference>
<keyword evidence="5 8" id="KW-0547">Nucleotide-binding</keyword>
<dbReference type="InterPro" id="IPR015946">
    <property type="entry name" value="KH_dom-like_a/b"/>
</dbReference>
<sequence length="497" mass="56526">MSMEPTIALIGRCNVGKSTLFNRLTIHHNDALVSDIPGSTRDRNYGYAKLEGIKFTVIDTGGISSTNICTSVSMETCITSQSLKAIKEADIVLFVVDAITGMTSADKKIAKYLHKHKKFVVVVVNKINGLDINLSIIDFRYLGFENIHAIDSNSGYGFVFFVKYLASLWKDKNNQIKCFCNKSKKLLLSQSSTIVKNNHFVKKANDLLKKPIKLAIIGRPNVGKSTLINSILGEDRVIVHDNPGTTLNSVYVSVKYSNNDYILIDTAGIRKQKNIKETIEKFSINDTLEAINYADVIILLFDSNEDISHQDCHLLSYVINKGKSLVIAMNKWDNLSWKTRKEIREKINLRLKFANFTNIHFISALYNIGIRKLFKSVNEVYRCSTKYVSSSLLTSIMNKAIINHKPPLIRGNMIKMKYAHIVNYNPITILIHGNRLKYLPGTYLRYLITFFRNSMNISGSLIRIKLKEAKNPYKNNHTLSVCFKKYKKISRKPKINY</sequence>
<feature type="binding site" evidence="8">
    <location>
        <begin position="218"/>
        <end position="225"/>
    </location>
    <ligand>
        <name>GTP</name>
        <dbReference type="ChEBI" id="CHEBI:37565"/>
        <label>2</label>
    </ligand>
</feature>
<evidence type="ECO:0000256" key="7">
    <source>
        <dbReference type="ARBA" id="ARBA00032345"/>
    </source>
</evidence>
<comment type="similarity">
    <text evidence="1 8 9 10">Belongs to the TRAFAC class TrmE-Era-EngA-EngB-Septin-like GTPase superfamily. EngA (Der) GTPase family.</text>
</comment>
<evidence type="ECO:0000256" key="2">
    <source>
        <dbReference type="ARBA" id="ARBA00020953"/>
    </source>
</evidence>
<dbReference type="CDD" id="cd01895">
    <property type="entry name" value="EngA2"/>
    <property type="match status" value="1"/>
</dbReference>
<dbReference type="HAMAP" id="MF_00195">
    <property type="entry name" value="GTPase_Der"/>
    <property type="match status" value="1"/>
</dbReference>
<keyword evidence="6 8" id="KW-0342">GTP-binding</keyword>
<dbReference type="InterPro" id="IPR032859">
    <property type="entry name" value="KH_dom-like"/>
</dbReference>
<dbReference type="Pfam" id="PF01926">
    <property type="entry name" value="MMR_HSR1"/>
    <property type="match status" value="2"/>
</dbReference>
<dbReference type="EMBL" id="PDKS01000001">
    <property type="protein sequence ID" value="PPI87360.1"/>
    <property type="molecule type" value="Genomic_DNA"/>
</dbReference>
<organism evidence="12 13">
    <name type="scientific">Candidatus Pantoea edessiphila</name>
    <dbReference type="NCBI Taxonomy" id="2044610"/>
    <lineage>
        <taxon>Bacteria</taxon>
        <taxon>Pseudomonadati</taxon>
        <taxon>Pseudomonadota</taxon>
        <taxon>Gammaproteobacteria</taxon>
        <taxon>Enterobacterales</taxon>
        <taxon>Erwiniaceae</taxon>
        <taxon>Pantoea</taxon>
    </lineage>
</organism>
<dbReference type="NCBIfam" id="TIGR03594">
    <property type="entry name" value="GTPase_EngA"/>
    <property type="match status" value="1"/>
</dbReference>
<evidence type="ECO:0000259" key="11">
    <source>
        <dbReference type="PROSITE" id="PS51712"/>
    </source>
</evidence>
<comment type="subunit">
    <text evidence="8">Associates with the 50S ribosomal subunit.</text>
</comment>
<feature type="binding site" evidence="8">
    <location>
        <begin position="265"/>
        <end position="269"/>
    </location>
    <ligand>
        <name>GTP</name>
        <dbReference type="ChEBI" id="CHEBI:37565"/>
        <label>2</label>
    </ligand>
</feature>
<dbReference type="GO" id="GO:0043022">
    <property type="term" value="F:ribosome binding"/>
    <property type="evidence" value="ECO:0007669"/>
    <property type="project" value="TreeGrafter"/>
</dbReference>
<dbReference type="Pfam" id="PF14714">
    <property type="entry name" value="KH_dom-like"/>
    <property type="match status" value="1"/>
</dbReference>
<dbReference type="GO" id="GO:0042254">
    <property type="term" value="P:ribosome biogenesis"/>
    <property type="evidence" value="ECO:0007669"/>
    <property type="project" value="UniProtKB-KW"/>
</dbReference>
<dbReference type="InterPro" id="IPR006073">
    <property type="entry name" value="GTP-bd"/>
</dbReference>
<accession>A0A2P5SYI9</accession>
<feature type="binding site" evidence="8">
    <location>
        <begin position="330"/>
        <end position="333"/>
    </location>
    <ligand>
        <name>GTP</name>
        <dbReference type="ChEBI" id="CHEBI:37565"/>
        <label>2</label>
    </ligand>
</feature>
<evidence type="ECO:0000313" key="13">
    <source>
        <dbReference type="Proteomes" id="UP000296034"/>
    </source>
</evidence>
<comment type="function">
    <text evidence="8 10">GTPase that plays an essential role in the late steps of ribosome biogenesis.</text>
</comment>
<dbReference type="PIRSF" id="PIRSF006485">
    <property type="entry name" value="GTP-binding_EngA"/>
    <property type="match status" value="1"/>
</dbReference>
<comment type="caution">
    <text evidence="8">Lacks conserved residue(s) required for the propagation of feature annotation.</text>
</comment>
<dbReference type="InterPro" id="IPR031166">
    <property type="entry name" value="G_ENGA"/>
</dbReference>
<dbReference type="Gene3D" id="3.30.300.20">
    <property type="match status" value="1"/>
</dbReference>
<feature type="domain" description="EngA-type G" evidence="11">
    <location>
        <begin position="212"/>
        <end position="385"/>
    </location>
</feature>
<evidence type="ECO:0000256" key="8">
    <source>
        <dbReference type="HAMAP-Rule" id="MF_00195"/>
    </source>
</evidence>
<name>A0A2P5SYI9_9GAMM</name>
<dbReference type="PRINTS" id="PR00326">
    <property type="entry name" value="GTP1OBG"/>
</dbReference>
<keyword evidence="4 10" id="KW-0677">Repeat</keyword>
<dbReference type="PANTHER" id="PTHR43834">
    <property type="entry name" value="GTPASE DER"/>
    <property type="match status" value="1"/>
</dbReference>
<protein>
    <recommendedName>
        <fullName evidence="2 8">GTPase Der</fullName>
    </recommendedName>
    <alternativeName>
        <fullName evidence="7 8">GTP-binding protein EngA</fullName>
    </alternativeName>
</protein>
<evidence type="ECO:0000256" key="1">
    <source>
        <dbReference type="ARBA" id="ARBA00008279"/>
    </source>
</evidence>
<proteinExistence type="inferred from homology"/>
<dbReference type="InterPro" id="IPR027417">
    <property type="entry name" value="P-loop_NTPase"/>
</dbReference>
<dbReference type="Proteomes" id="UP000296034">
    <property type="component" value="Unassembled WGS sequence"/>
</dbReference>
<dbReference type="PROSITE" id="PS51712">
    <property type="entry name" value="G_ENGA"/>
    <property type="match status" value="1"/>
</dbReference>
<dbReference type="GO" id="GO:0005525">
    <property type="term" value="F:GTP binding"/>
    <property type="evidence" value="ECO:0007669"/>
    <property type="project" value="UniProtKB-UniRule"/>
</dbReference>
<dbReference type="InterPro" id="IPR005225">
    <property type="entry name" value="Small_GTP-bd"/>
</dbReference>
<feature type="binding site" evidence="8">
    <location>
        <begin position="11"/>
        <end position="18"/>
    </location>
    <ligand>
        <name>GTP</name>
        <dbReference type="ChEBI" id="CHEBI:37565"/>
        <label>1</label>
    </ligand>
</feature>
<dbReference type="InterPro" id="IPR016484">
    <property type="entry name" value="GTPase_Der"/>
</dbReference>
<dbReference type="CDD" id="cd01894">
    <property type="entry name" value="EngA1"/>
    <property type="match status" value="1"/>
</dbReference>
<evidence type="ECO:0000256" key="3">
    <source>
        <dbReference type="ARBA" id="ARBA00022517"/>
    </source>
</evidence>